<gene>
    <name evidence="1" type="ORF">BpHYR1_018398</name>
</gene>
<keyword evidence="2" id="KW-1185">Reference proteome</keyword>
<accession>A0A3M7P6J7</accession>
<dbReference type="EMBL" id="REGN01012852">
    <property type="protein sequence ID" value="RMZ94716.1"/>
    <property type="molecule type" value="Genomic_DNA"/>
</dbReference>
<dbReference type="Proteomes" id="UP000276133">
    <property type="component" value="Unassembled WGS sequence"/>
</dbReference>
<proteinExistence type="predicted"/>
<organism evidence="1 2">
    <name type="scientific">Brachionus plicatilis</name>
    <name type="common">Marine rotifer</name>
    <name type="synonym">Brachionus muelleri</name>
    <dbReference type="NCBI Taxonomy" id="10195"/>
    <lineage>
        <taxon>Eukaryota</taxon>
        <taxon>Metazoa</taxon>
        <taxon>Spiralia</taxon>
        <taxon>Gnathifera</taxon>
        <taxon>Rotifera</taxon>
        <taxon>Eurotatoria</taxon>
        <taxon>Monogononta</taxon>
        <taxon>Pseudotrocha</taxon>
        <taxon>Ploima</taxon>
        <taxon>Brachionidae</taxon>
        <taxon>Brachionus</taxon>
    </lineage>
</organism>
<reference evidence="1 2" key="1">
    <citation type="journal article" date="2018" name="Sci. Rep.">
        <title>Genomic signatures of local adaptation to the degree of environmental predictability in rotifers.</title>
        <authorList>
            <person name="Franch-Gras L."/>
            <person name="Hahn C."/>
            <person name="Garcia-Roger E.M."/>
            <person name="Carmona M.J."/>
            <person name="Serra M."/>
            <person name="Gomez A."/>
        </authorList>
    </citation>
    <scope>NUCLEOTIDE SEQUENCE [LARGE SCALE GENOMIC DNA]</scope>
    <source>
        <strain evidence="1">HYR1</strain>
    </source>
</reference>
<name>A0A3M7P6J7_BRAPC</name>
<protein>
    <submittedName>
        <fullName evidence="1">Uncharacterized protein</fullName>
    </submittedName>
</protein>
<evidence type="ECO:0000313" key="1">
    <source>
        <dbReference type="EMBL" id="RMZ94716.1"/>
    </source>
</evidence>
<evidence type="ECO:0000313" key="2">
    <source>
        <dbReference type="Proteomes" id="UP000276133"/>
    </source>
</evidence>
<comment type="caution">
    <text evidence="1">The sequence shown here is derived from an EMBL/GenBank/DDBJ whole genome shotgun (WGS) entry which is preliminary data.</text>
</comment>
<dbReference type="AlphaFoldDB" id="A0A3M7P6J7"/>
<sequence length="88" mass="10528">MNLKEHQFKFFCLQLTPSYQYLNLHLISNKFCFTNKSQFNTISRLRKSITNIAIRSMNSSTIAGFKNYFRIFVHFVFEIHKTTIAELR</sequence>